<reference evidence="2 3" key="1">
    <citation type="submission" date="2017-08" db="EMBL/GenBank/DDBJ databases">
        <title>Infants hospitalized years apart are colonized by the same room-sourced microbial strains.</title>
        <authorList>
            <person name="Brooks B."/>
            <person name="Olm M.R."/>
            <person name="Firek B.A."/>
            <person name="Baker R."/>
            <person name="Thomas B.C."/>
            <person name="Morowitz M.J."/>
            <person name="Banfield J.F."/>
        </authorList>
    </citation>
    <scope>NUCLEOTIDE SEQUENCE [LARGE SCALE GENOMIC DNA]</scope>
    <source>
        <strain evidence="2">S2_005_003_R2_41</strain>
    </source>
</reference>
<dbReference type="EMBL" id="QFPP01000572">
    <property type="protein sequence ID" value="PZQ63937.1"/>
    <property type="molecule type" value="Genomic_DNA"/>
</dbReference>
<gene>
    <name evidence="2" type="ORF">DI563_27230</name>
</gene>
<feature type="coiled-coil region" evidence="1">
    <location>
        <begin position="5"/>
        <end position="35"/>
    </location>
</feature>
<evidence type="ECO:0000313" key="3">
    <source>
        <dbReference type="Proteomes" id="UP000249135"/>
    </source>
</evidence>
<dbReference type="AlphaFoldDB" id="A0A2W5R0U1"/>
<evidence type="ECO:0000313" key="2">
    <source>
        <dbReference type="EMBL" id="PZQ63937.1"/>
    </source>
</evidence>
<dbReference type="Proteomes" id="UP000249135">
    <property type="component" value="Unassembled WGS sequence"/>
</dbReference>
<comment type="caution">
    <text evidence="2">The sequence shown here is derived from an EMBL/GenBank/DDBJ whole genome shotgun (WGS) entry which is preliminary data.</text>
</comment>
<sequence length="97" mass="10312">MSPEKKEAADAQASLEQTIDKAKEVAAEIRQAADNLAVVNTVLEEKLPDHVQVGEVAQALDQSVEVEKQLSESVDRLQQVHDELGQSAGGAPPAKKG</sequence>
<organism evidence="2 3">
    <name type="scientific">Variovorax paradoxus</name>
    <dbReference type="NCBI Taxonomy" id="34073"/>
    <lineage>
        <taxon>Bacteria</taxon>
        <taxon>Pseudomonadati</taxon>
        <taxon>Pseudomonadota</taxon>
        <taxon>Betaproteobacteria</taxon>
        <taxon>Burkholderiales</taxon>
        <taxon>Comamonadaceae</taxon>
        <taxon>Variovorax</taxon>
    </lineage>
</organism>
<evidence type="ECO:0000256" key="1">
    <source>
        <dbReference type="SAM" id="Coils"/>
    </source>
</evidence>
<name>A0A2W5R0U1_VARPD</name>
<accession>A0A2W5R0U1</accession>
<proteinExistence type="predicted"/>
<protein>
    <submittedName>
        <fullName evidence="2">Uncharacterized protein</fullName>
    </submittedName>
</protein>
<keyword evidence="1" id="KW-0175">Coiled coil</keyword>